<keyword evidence="2" id="KW-1185">Reference proteome</keyword>
<dbReference type="EMBL" id="AFWI01000150">
    <property type="protein sequence ID" value="EGU54818.1"/>
    <property type="molecule type" value="Genomic_DNA"/>
</dbReference>
<evidence type="ECO:0000313" key="1">
    <source>
        <dbReference type="EMBL" id="EGU54818.1"/>
    </source>
</evidence>
<accession>A0ABN0DFY1</accession>
<proteinExistence type="predicted"/>
<evidence type="ECO:0000313" key="2">
    <source>
        <dbReference type="Proteomes" id="UP000003836"/>
    </source>
</evidence>
<protein>
    <submittedName>
        <fullName evidence="1">Uncharacterized protein</fullName>
    </submittedName>
</protein>
<name>A0ABN0DFY1_9VIBR</name>
<organism evidence="1 2">
    <name type="scientific">Vibrio tubiashii ATCC 19109</name>
    <dbReference type="NCBI Taxonomy" id="1051646"/>
    <lineage>
        <taxon>Bacteria</taxon>
        <taxon>Pseudomonadati</taxon>
        <taxon>Pseudomonadota</taxon>
        <taxon>Gammaproteobacteria</taxon>
        <taxon>Vibrionales</taxon>
        <taxon>Vibrionaceae</taxon>
        <taxon>Vibrio</taxon>
        <taxon>Vibrio oreintalis group</taxon>
    </lineage>
</organism>
<sequence>MFVDGNSYYSASIELRNFSTANRNLDLTVPKGMSNISATC</sequence>
<dbReference type="Proteomes" id="UP000003836">
    <property type="component" value="Unassembled WGS sequence"/>
</dbReference>
<comment type="caution">
    <text evidence="1">The sequence shown here is derived from an EMBL/GenBank/DDBJ whole genome shotgun (WGS) entry which is preliminary data.</text>
</comment>
<reference evidence="1 2" key="1">
    <citation type="journal article" date="2012" name="Int. J. Syst. Evol. Microbiol.">
        <title>Vibrio caribbeanicus sp. nov., isolated from the marine sponge Scleritoderma cyanea.</title>
        <authorList>
            <person name="Hoffmann M."/>
            <person name="Monday S.R."/>
            <person name="Allard M.W."/>
            <person name="Strain E.A."/>
            <person name="Whittaker P."/>
            <person name="Naum M."/>
            <person name="McCarthy P.J."/>
            <person name="Lopez J.V."/>
            <person name="Fischer M."/>
            <person name="Brown E.W."/>
        </authorList>
    </citation>
    <scope>NUCLEOTIDE SEQUENCE [LARGE SCALE GENOMIC DNA]</scope>
    <source>
        <strain evidence="1 2">ATCC 19109</strain>
    </source>
</reference>
<gene>
    <name evidence="1" type="ORF">VITU9109_06395</name>
</gene>